<dbReference type="EMBL" id="CP022111">
    <property type="protein sequence ID" value="ASG23347.1"/>
    <property type="molecule type" value="Genomic_DNA"/>
</dbReference>
<protein>
    <submittedName>
        <fullName evidence="2">Uncharacterized protein</fullName>
    </submittedName>
</protein>
<name>A0A248JXA6_9PROT</name>
<dbReference type="InterPro" id="IPR043128">
    <property type="entry name" value="Rev_trsase/Diguanyl_cyclase"/>
</dbReference>
<dbReference type="AlphaFoldDB" id="A0A248JXA6"/>
<feature type="region of interest" description="Disordered" evidence="1">
    <location>
        <begin position="179"/>
        <end position="199"/>
    </location>
</feature>
<evidence type="ECO:0000256" key="1">
    <source>
        <dbReference type="SAM" id="MobiDB-lite"/>
    </source>
</evidence>
<proteinExistence type="predicted"/>
<evidence type="ECO:0000313" key="3">
    <source>
        <dbReference type="Proteomes" id="UP000197153"/>
    </source>
</evidence>
<gene>
    <name evidence="2" type="ORF">Y958_21275</name>
</gene>
<dbReference type="Gene3D" id="3.30.70.270">
    <property type="match status" value="1"/>
</dbReference>
<keyword evidence="3" id="KW-1185">Reference proteome</keyword>
<reference evidence="2 3" key="1">
    <citation type="submission" date="2017-06" db="EMBL/GenBank/DDBJ databases">
        <title>Complete genome sequence of Nitrospirillum amazonense strain CBAmC, an endophytic nitrogen-fixing and plant growth-promoting bacterium, isolated from sugarcane.</title>
        <authorList>
            <person name="Schwab S."/>
            <person name="dos Santos Teixeira K.R."/>
            <person name="Simoes Araujo J.L."/>
            <person name="Soares Vidal M."/>
            <person name="Borges de Freitas H.R."/>
            <person name="Rivello Crivelaro A.L."/>
            <person name="Bueno de Camargo Nunes A."/>
            <person name="dos Santos C.M."/>
            <person name="Palmeira da Silva Rosa D."/>
            <person name="da Silva Padilha D."/>
            <person name="da Silva E."/>
            <person name="Araujo Terra L."/>
            <person name="Soares Mendes V."/>
            <person name="Farinelli L."/>
            <person name="Magalhaes Cruz L."/>
            <person name="Baldani J.I."/>
        </authorList>
    </citation>
    <scope>NUCLEOTIDE SEQUENCE [LARGE SCALE GENOMIC DNA]</scope>
    <source>
        <strain evidence="2 3">CBAmC</strain>
    </source>
</reference>
<accession>A0A248JXA6</accession>
<dbReference type="RefSeq" id="WP_088873849.1">
    <property type="nucleotide sequence ID" value="NZ_CP022111.1"/>
</dbReference>
<sequence>MPNLINKIATWWLGEGEQPAAPARPARPGAVEPITPDAGPDDIQDRLGAILEHQARVSAGTVQLLGLESLKEKLGSRWPSVRDRVHQLTERLLNQSLGPGDVVFPYGPDTYLVVFAQMDERAASLLCARVLQDLQRLLLGDADTATIVVRTAVRQVTGDLVLKPHRLADLLAGTARAEAVAREQEEEEAPASGKAAPGWTDLHGSPGRGGGGTLIQDAAGVPGAPGWMPLPSQGGRAGGGAAGFRQGEVTTAWAAHGQLGPLEIVYRPVWDANHQALCLYITRGRRMRRGGQAVYGYDSIPQAAVGATLSAETLNAILDLDEEAMRQAIAAYLELYDNRFRFFLSLPVHYETLAGVQRRRSYVALASRIPSHLIPFLTYHLVGLPEGTPTGRLADFVTALRPFGRNLMVGVALGRQDMSTLATAGVKGVGVILPGAGDRTAIDHPGAERPSPERVATDLGLVAAEARRHRLKLYVEGVDSVEMEGLVDRVGADFIAGDLIGGWTETPEHIVRMSRVDLLANSRQPPS</sequence>
<dbReference type="KEGG" id="nao:Y958_21275"/>
<organism evidence="2 3">
    <name type="scientific">Nitrospirillum viridazoti CBAmc</name>
    <dbReference type="NCBI Taxonomy" id="1441467"/>
    <lineage>
        <taxon>Bacteria</taxon>
        <taxon>Pseudomonadati</taxon>
        <taxon>Pseudomonadota</taxon>
        <taxon>Alphaproteobacteria</taxon>
        <taxon>Rhodospirillales</taxon>
        <taxon>Azospirillaceae</taxon>
        <taxon>Nitrospirillum</taxon>
        <taxon>Nitrospirillum viridazoti</taxon>
    </lineage>
</organism>
<evidence type="ECO:0000313" key="2">
    <source>
        <dbReference type="EMBL" id="ASG23347.1"/>
    </source>
</evidence>
<dbReference type="Proteomes" id="UP000197153">
    <property type="component" value="Chromosome 2"/>
</dbReference>